<protein>
    <recommendedName>
        <fullName evidence="5">Amine oxidase domain-containing protein</fullName>
    </recommendedName>
</protein>
<dbReference type="VEuPathDB" id="FungiDB:ASPVEDRAFT_136442"/>
<sequence length="777" mass="87556">MVSTRHHPREYDSPAPTKASTPSSSENNGVSSKKWVHTPTTAVTLWLLFSIPLVLWDAAYVLLRPHSMSGGKWHALWSGYAWYGTVDYIYGWPAYNANNGFTAAQTILNLVETGGYLYYLYVVYAHGAPASRSSKSSRGSESTLSWLLAADKVVPGRVGATALLAAFSSSVATVSKTLLYCKWLQEYFSNFENIGHNEFWPLVAWVILNGLWIVVPAWNLHVLGEEIVSSLTNAAPRSRGRPKAHVRHCAILEQHLSNASTMTSKEKKRIAIIGAGAAGMSCASTLAKHPQKFNLTLIDSATQTGGQATSLDLDASKYGASWLNDGVQGGSSIFKHTFKFFHEQGHSAHEVKLQVSFGKGKDSFFTNVFPSPLIEQFRGEIVKFGRVLKIIKYGFPVFGILPIKVLLRLFRFSTEFGNKMLLPLVALFLGTGNQTPNVASGLLERLFGDPEMRLWEFDQEGLVSGLPVMYTFPRLGEFYADWRRDLEERKRVRILLGTEVEVVRRDDDGVVLGMRTYEREQQEEFDEMVLCTPADESLKILGQRATWKEKWVLGGVKFFDDVTITHSDAGYFNSVFETKARDELCGAATTTEREEQLAFAKASSTCEEDGWTGFNPMYFTHSYASEQEKIEMGFDCSNYQHQFRESVGAGNRPYPPDQHVYQTIFLDQQRQGLWTWDAIDKDKIIGKKWWHQFGHRWQHYLRVVPGMMFINGKNRTLFAGAWTLVNMHEIACVSGIAAAYRLGAKYEDFDDFATGLFSKYLLACHGVRYKSEDKKHR</sequence>
<dbReference type="Gene3D" id="3.50.50.60">
    <property type="entry name" value="FAD/NAD(P)-binding domain"/>
    <property type="match status" value="1"/>
</dbReference>
<keyword evidence="2" id="KW-0472">Membrane</keyword>
<evidence type="ECO:0008006" key="5">
    <source>
        <dbReference type="Google" id="ProtNLM"/>
    </source>
</evidence>
<feature type="compositionally biased region" description="Low complexity" evidence="1">
    <location>
        <begin position="13"/>
        <end position="25"/>
    </location>
</feature>
<reference evidence="4" key="1">
    <citation type="journal article" date="2017" name="Genome Biol.">
        <title>Comparative genomics reveals high biological diversity and specific adaptations in the industrially and medically important fungal genus Aspergillus.</title>
        <authorList>
            <person name="de Vries R.P."/>
            <person name="Riley R."/>
            <person name="Wiebenga A."/>
            <person name="Aguilar-Osorio G."/>
            <person name="Amillis S."/>
            <person name="Uchima C.A."/>
            <person name="Anderluh G."/>
            <person name="Asadollahi M."/>
            <person name="Askin M."/>
            <person name="Barry K."/>
            <person name="Battaglia E."/>
            <person name="Bayram O."/>
            <person name="Benocci T."/>
            <person name="Braus-Stromeyer S.A."/>
            <person name="Caldana C."/>
            <person name="Canovas D."/>
            <person name="Cerqueira G.C."/>
            <person name="Chen F."/>
            <person name="Chen W."/>
            <person name="Choi C."/>
            <person name="Clum A."/>
            <person name="Dos Santos R.A."/>
            <person name="Damasio A.R."/>
            <person name="Diallinas G."/>
            <person name="Emri T."/>
            <person name="Fekete E."/>
            <person name="Flipphi M."/>
            <person name="Freyberg S."/>
            <person name="Gallo A."/>
            <person name="Gournas C."/>
            <person name="Habgood R."/>
            <person name="Hainaut M."/>
            <person name="Harispe M.L."/>
            <person name="Henrissat B."/>
            <person name="Hilden K.S."/>
            <person name="Hope R."/>
            <person name="Hossain A."/>
            <person name="Karabika E."/>
            <person name="Karaffa L."/>
            <person name="Karanyi Z."/>
            <person name="Krasevec N."/>
            <person name="Kuo A."/>
            <person name="Kusch H."/>
            <person name="LaButti K."/>
            <person name="Lagendijk E.L."/>
            <person name="Lapidus A."/>
            <person name="Levasseur A."/>
            <person name="Lindquist E."/>
            <person name="Lipzen A."/>
            <person name="Logrieco A.F."/>
            <person name="MacCabe A."/>
            <person name="Maekelae M.R."/>
            <person name="Malavazi I."/>
            <person name="Melin P."/>
            <person name="Meyer V."/>
            <person name="Mielnichuk N."/>
            <person name="Miskei M."/>
            <person name="Molnar A.P."/>
            <person name="Mule G."/>
            <person name="Ngan C.Y."/>
            <person name="Orejas M."/>
            <person name="Orosz E."/>
            <person name="Ouedraogo J.P."/>
            <person name="Overkamp K.M."/>
            <person name="Park H.-S."/>
            <person name="Perrone G."/>
            <person name="Piumi F."/>
            <person name="Punt P.J."/>
            <person name="Ram A.F."/>
            <person name="Ramon A."/>
            <person name="Rauscher S."/>
            <person name="Record E."/>
            <person name="Riano-Pachon D.M."/>
            <person name="Robert V."/>
            <person name="Roehrig J."/>
            <person name="Ruller R."/>
            <person name="Salamov A."/>
            <person name="Salih N.S."/>
            <person name="Samson R.A."/>
            <person name="Sandor E."/>
            <person name="Sanguinetti M."/>
            <person name="Schuetze T."/>
            <person name="Sepcic K."/>
            <person name="Shelest E."/>
            <person name="Sherlock G."/>
            <person name="Sophianopoulou V."/>
            <person name="Squina F.M."/>
            <person name="Sun H."/>
            <person name="Susca A."/>
            <person name="Todd R.B."/>
            <person name="Tsang A."/>
            <person name="Unkles S.E."/>
            <person name="van de Wiele N."/>
            <person name="van Rossen-Uffink D."/>
            <person name="Oliveira J.V."/>
            <person name="Vesth T.C."/>
            <person name="Visser J."/>
            <person name="Yu J.-H."/>
            <person name="Zhou M."/>
            <person name="Andersen M.R."/>
            <person name="Archer D.B."/>
            <person name="Baker S.E."/>
            <person name="Benoit I."/>
            <person name="Brakhage A.A."/>
            <person name="Braus G.H."/>
            <person name="Fischer R."/>
            <person name="Frisvad J.C."/>
            <person name="Goldman G.H."/>
            <person name="Houbraken J."/>
            <person name="Oakley B."/>
            <person name="Pocsi I."/>
            <person name="Scazzocchio C."/>
            <person name="Seiboth B."/>
            <person name="vanKuyk P.A."/>
            <person name="Wortman J."/>
            <person name="Dyer P.S."/>
            <person name="Grigoriev I.V."/>
        </authorList>
    </citation>
    <scope>NUCLEOTIDE SEQUENCE [LARGE SCALE GENOMIC DNA]</scope>
    <source>
        <strain evidence="4">CBS 583.65</strain>
    </source>
</reference>
<evidence type="ECO:0000313" key="3">
    <source>
        <dbReference type="EMBL" id="OJJ04060.1"/>
    </source>
</evidence>
<evidence type="ECO:0000313" key="4">
    <source>
        <dbReference type="Proteomes" id="UP000184073"/>
    </source>
</evidence>
<evidence type="ECO:0000256" key="1">
    <source>
        <dbReference type="SAM" id="MobiDB-lite"/>
    </source>
</evidence>
<dbReference type="STRING" id="1036611.A0A1L9PRB2"/>
<dbReference type="GeneID" id="63722806"/>
<dbReference type="OrthoDB" id="2019015at2759"/>
<keyword evidence="2" id="KW-1133">Transmembrane helix</keyword>
<organism evidence="3 4">
    <name type="scientific">Aspergillus versicolor CBS 583.65</name>
    <dbReference type="NCBI Taxonomy" id="1036611"/>
    <lineage>
        <taxon>Eukaryota</taxon>
        <taxon>Fungi</taxon>
        <taxon>Dikarya</taxon>
        <taxon>Ascomycota</taxon>
        <taxon>Pezizomycotina</taxon>
        <taxon>Eurotiomycetes</taxon>
        <taxon>Eurotiomycetidae</taxon>
        <taxon>Eurotiales</taxon>
        <taxon>Aspergillaceae</taxon>
        <taxon>Aspergillus</taxon>
        <taxon>Aspergillus subgen. Nidulantes</taxon>
    </lineage>
</organism>
<gene>
    <name evidence="3" type="ORF">ASPVEDRAFT_136442</name>
</gene>
<dbReference type="EMBL" id="KV878131">
    <property type="protein sequence ID" value="OJJ04060.1"/>
    <property type="molecule type" value="Genomic_DNA"/>
</dbReference>
<dbReference type="RefSeq" id="XP_040669822.1">
    <property type="nucleotide sequence ID" value="XM_040807295.1"/>
</dbReference>
<dbReference type="PRINTS" id="PR00419">
    <property type="entry name" value="ADXRDTASE"/>
</dbReference>
<evidence type="ECO:0000256" key="2">
    <source>
        <dbReference type="SAM" id="Phobius"/>
    </source>
</evidence>
<feature type="region of interest" description="Disordered" evidence="1">
    <location>
        <begin position="1"/>
        <end position="33"/>
    </location>
</feature>
<feature type="transmembrane region" description="Helical" evidence="2">
    <location>
        <begin position="43"/>
        <end position="63"/>
    </location>
</feature>
<dbReference type="InterPro" id="IPR036188">
    <property type="entry name" value="FAD/NAD-bd_sf"/>
</dbReference>
<dbReference type="SUPFAM" id="SSF51905">
    <property type="entry name" value="FAD/NAD(P)-binding domain"/>
    <property type="match status" value="1"/>
</dbReference>
<dbReference type="Proteomes" id="UP000184073">
    <property type="component" value="Unassembled WGS sequence"/>
</dbReference>
<feature type="transmembrane region" description="Helical" evidence="2">
    <location>
        <begin position="199"/>
        <end position="220"/>
    </location>
</feature>
<dbReference type="AlphaFoldDB" id="A0A1L9PRB2"/>
<keyword evidence="4" id="KW-1185">Reference proteome</keyword>
<dbReference type="PANTHER" id="PTHR37919:SF2">
    <property type="entry name" value="EXPERA DOMAIN-CONTAINING PROTEIN"/>
    <property type="match status" value="1"/>
</dbReference>
<name>A0A1L9PRB2_ASPVE</name>
<dbReference type="PANTHER" id="PTHR37919">
    <property type="entry name" value="PROTEIN CBG05606"/>
    <property type="match status" value="1"/>
</dbReference>
<keyword evidence="2" id="KW-0812">Transmembrane</keyword>
<accession>A0A1L9PRB2</accession>
<proteinExistence type="predicted"/>
<dbReference type="Pfam" id="PF13450">
    <property type="entry name" value="NAD_binding_8"/>
    <property type="match status" value="1"/>
</dbReference>
<feature type="transmembrane region" description="Helical" evidence="2">
    <location>
        <begin position="158"/>
        <end position="179"/>
    </location>
</feature>